<evidence type="ECO:0000313" key="9">
    <source>
        <dbReference type="EMBL" id="PRM89775.1"/>
    </source>
</evidence>
<dbReference type="GO" id="GO:0006753">
    <property type="term" value="P:nucleoside phosphate metabolic process"/>
    <property type="evidence" value="ECO:0007669"/>
    <property type="project" value="TreeGrafter"/>
</dbReference>
<organism evidence="9 10">
    <name type="scientific">Aliarcobacter cryaerophilus</name>
    <dbReference type="NCBI Taxonomy" id="28198"/>
    <lineage>
        <taxon>Bacteria</taxon>
        <taxon>Pseudomonadati</taxon>
        <taxon>Campylobacterota</taxon>
        <taxon>Epsilonproteobacteria</taxon>
        <taxon>Campylobacterales</taxon>
        <taxon>Arcobacteraceae</taxon>
        <taxon>Aliarcobacter</taxon>
    </lineage>
</organism>
<evidence type="ECO:0000256" key="1">
    <source>
        <dbReference type="ARBA" id="ARBA00000847"/>
    </source>
</evidence>
<proteinExistence type="inferred from homology"/>
<evidence type="ECO:0000256" key="5">
    <source>
        <dbReference type="ARBA" id="ARBA00022801"/>
    </source>
</evidence>
<dbReference type="CDD" id="cd03424">
    <property type="entry name" value="NUDIX_ADPRase_Nudt5_UGPPase_Nudt14"/>
    <property type="match status" value="1"/>
</dbReference>
<comment type="cofactor">
    <cofactor evidence="2">
        <name>Mg(2+)</name>
        <dbReference type="ChEBI" id="CHEBI:18420"/>
    </cofactor>
</comment>
<gene>
    <name evidence="9" type="ORF">CJ671_05935</name>
</gene>
<feature type="domain" description="Nudix hydrolase" evidence="8">
    <location>
        <begin position="26"/>
        <end position="156"/>
    </location>
</feature>
<dbReference type="InterPro" id="IPR020084">
    <property type="entry name" value="NUDIX_hydrolase_CS"/>
</dbReference>
<dbReference type="RefSeq" id="WP_105911798.1">
    <property type="nucleotide sequence ID" value="NZ_NXGH01000014.1"/>
</dbReference>
<evidence type="ECO:0000313" key="10">
    <source>
        <dbReference type="Proteomes" id="UP000238649"/>
    </source>
</evidence>
<dbReference type="GO" id="GO:0019693">
    <property type="term" value="P:ribose phosphate metabolic process"/>
    <property type="evidence" value="ECO:0007669"/>
    <property type="project" value="TreeGrafter"/>
</dbReference>
<protein>
    <recommendedName>
        <fullName evidence="4">GDP-mannose pyrophosphatase</fullName>
    </recommendedName>
    <alternativeName>
        <fullName evidence="6">GDP-mannose hydrolase</fullName>
    </alternativeName>
    <alternativeName>
        <fullName evidence="7">GDPMK</fullName>
    </alternativeName>
</protein>
<sequence>MLKIVYENNWFSVAKEENWHYLIEKNSNNGAVVLILEENKNFILIKNYRKAIDKITIELPRGYGEINENSLEAAIREAYEETGYKINKTNIYKLGSINPNSAILSSTIDIFFAKVSAKDRIKKSDSEVIEIVKIDKNDINQFVINGVIKDSFTLSALYLYNLKYRN</sequence>
<comment type="similarity">
    <text evidence="3">Belongs to the Nudix hydrolase family. NudK subfamily.</text>
</comment>
<name>A0A2S9ST57_9BACT</name>
<dbReference type="PANTHER" id="PTHR11839:SF18">
    <property type="entry name" value="NUDIX HYDROLASE DOMAIN-CONTAINING PROTEIN"/>
    <property type="match status" value="1"/>
</dbReference>
<keyword evidence="5" id="KW-0378">Hydrolase</keyword>
<dbReference type="PROSITE" id="PS51462">
    <property type="entry name" value="NUDIX"/>
    <property type="match status" value="1"/>
</dbReference>
<evidence type="ECO:0000256" key="3">
    <source>
        <dbReference type="ARBA" id="ARBA00007275"/>
    </source>
</evidence>
<dbReference type="GO" id="GO:0005829">
    <property type="term" value="C:cytosol"/>
    <property type="evidence" value="ECO:0007669"/>
    <property type="project" value="TreeGrafter"/>
</dbReference>
<dbReference type="InterPro" id="IPR015797">
    <property type="entry name" value="NUDIX_hydrolase-like_dom_sf"/>
</dbReference>
<reference evidence="9 10" key="1">
    <citation type="submission" date="2017-09" db="EMBL/GenBank/DDBJ databases">
        <title>Reassesment of A. cryaerophilus.</title>
        <authorList>
            <person name="Perez-Cataluna A."/>
            <person name="Collado L."/>
            <person name="Salgado O."/>
            <person name="Lefinanco V."/>
            <person name="Figueras M.J."/>
        </authorList>
    </citation>
    <scope>NUCLEOTIDE SEQUENCE [LARGE SCALE GENOMIC DNA]</scope>
    <source>
        <strain evidence="9 10">LMG 9871</strain>
    </source>
</reference>
<evidence type="ECO:0000256" key="2">
    <source>
        <dbReference type="ARBA" id="ARBA00001946"/>
    </source>
</evidence>
<evidence type="ECO:0000256" key="7">
    <source>
        <dbReference type="ARBA" id="ARBA00032272"/>
    </source>
</evidence>
<dbReference type="Pfam" id="PF00293">
    <property type="entry name" value="NUDIX"/>
    <property type="match status" value="1"/>
</dbReference>
<dbReference type="Proteomes" id="UP000238649">
    <property type="component" value="Unassembled WGS sequence"/>
</dbReference>
<dbReference type="AlphaFoldDB" id="A0A2S9ST57"/>
<comment type="caution">
    <text evidence="9">The sequence shown here is derived from an EMBL/GenBank/DDBJ whole genome shotgun (WGS) entry which is preliminary data.</text>
</comment>
<dbReference type="PROSITE" id="PS00893">
    <property type="entry name" value="NUDIX_BOX"/>
    <property type="match status" value="1"/>
</dbReference>
<dbReference type="InterPro" id="IPR000086">
    <property type="entry name" value="NUDIX_hydrolase_dom"/>
</dbReference>
<dbReference type="PANTHER" id="PTHR11839">
    <property type="entry name" value="UDP/ADP-SUGAR PYROPHOSPHATASE"/>
    <property type="match status" value="1"/>
</dbReference>
<accession>A0A2S9ST57</accession>
<evidence type="ECO:0000256" key="6">
    <source>
        <dbReference type="ARBA" id="ARBA00032162"/>
    </source>
</evidence>
<dbReference type="Gene3D" id="3.90.79.10">
    <property type="entry name" value="Nucleoside Triphosphate Pyrophosphohydrolase"/>
    <property type="match status" value="1"/>
</dbReference>
<dbReference type="EMBL" id="NXGH01000014">
    <property type="protein sequence ID" value="PRM89775.1"/>
    <property type="molecule type" value="Genomic_DNA"/>
</dbReference>
<dbReference type="OrthoDB" id="177518at2"/>
<comment type="catalytic activity">
    <reaction evidence="1">
        <text>GDP-alpha-D-mannose + H2O = alpha-D-mannose 1-phosphate + GMP + 2 H(+)</text>
        <dbReference type="Rhea" id="RHEA:27978"/>
        <dbReference type="ChEBI" id="CHEBI:15377"/>
        <dbReference type="ChEBI" id="CHEBI:15378"/>
        <dbReference type="ChEBI" id="CHEBI:57527"/>
        <dbReference type="ChEBI" id="CHEBI:58115"/>
        <dbReference type="ChEBI" id="CHEBI:58409"/>
    </reaction>
</comment>
<evidence type="ECO:0000259" key="8">
    <source>
        <dbReference type="PROSITE" id="PS51462"/>
    </source>
</evidence>
<dbReference type="GO" id="GO:0016787">
    <property type="term" value="F:hydrolase activity"/>
    <property type="evidence" value="ECO:0007669"/>
    <property type="project" value="UniProtKB-KW"/>
</dbReference>
<evidence type="ECO:0000256" key="4">
    <source>
        <dbReference type="ARBA" id="ARBA00016377"/>
    </source>
</evidence>
<dbReference type="SUPFAM" id="SSF55811">
    <property type="entry name" value="Nudix"/>
    <property type="match status" value="1"/>
</dbReference>